<reference evidence="2" key="1">
    <citation type="journal article" date="2014" name="Int. J. Syst. Evol. Microbiol.">
        <title>Complete genome sequence of Corynebacterium casei LMG S-19264T (=DSM 44701T), isolated from a smear-ripened cheese.</title>
        <authorList>
            <consortium name="US DOE Joint Genome Institute (JGI-PGF)"/>
            <person name="Walter F."/>
            <person name="Albersmeier A."/>
            <person name="Kalinowski J."/>
            <person name="Ruckert C."/>
        </authorList>
    </citation>
    <scope>NUCLEOTIDE SEQUENCE</scope>
    <source>
        <strain evidence="2">CGMCC 1.15082</strain>
    </source>
</reference>
<keyword evidence="1" id="KW-0812">Transmembrane</keyword>
<gene>
    <name evidence="2" type="ORF">GCM10011491_27130</name>
</gene>
<name>A0A916WG25_9HYPH</name>
<keyword evidence="1" id="KW-1133">Transmembrane helix</keyword>
<organism evidence="2 3">
    <name type="scientific">Brucella endophytica</name>
    <dbReference type="NCBI Taxonomy" id="1963359"/>
    <lineage>
        <taxon>Bacteria</taxon>
        <taxon>Pseudomonadati</taxon>
        <taxon>Pseudomonadota</taxon>
        <taxon>Alphaproteobacteria</taxon>
        <taxon>Hyphomicrobiales</taxon>
        <taxon>Brucellaceae</taxon>
        <taxon>Brucella/Ochrobactrum group</taxon>
        <taxon>Brucella</taxon>
    </lineage>
</organism>
<accession>A0A916WG25</accession>
<protein>
    <submittedName>
        <fullName evidence="2">Uncharacterized protein</fullName>
    </submittedName>
</protein>
<feature type="transmembrane region" description="Helical" evidence="1">
    <location>
        <begin position="41"/>
        <end position="62"/>
    </location>
</feature>
<reference evidence="2" key="2">
    <citation type="submission" date="2020-09" db="EMBL/GenBank/DDBJ databases">
        <authorList>
            <person name="Sun Q."/>
            <person name="Zhou Y."/>
        </authorList>
    </citation>
    <scope>NUCLEOTIDE SEQUENCE</scope>
    <source>
        <strain evidence="2">CGMCC 1.15082</strain>
    </source>
</reference>
<evidence type="ECO:0000313" key="3">
    <source>
        <dbReference type="Proteomes" id="UP000646478"/>
    </source>
</evidence>
<proteinExistence type="predicted"/>
<dbReference type="AlphaFoldDB" id="A0A916WG25"/>
<dbReference type="EMBL" id="BMHH01000010">
    <property type="protein sequence ID" value="GGA97435.1"/>
    <property type="molecule type" value="Genomic_DNA"/>
</dbReference>
<keyword evidence="1" id="KW-0472">Membrane</keyword>
<evidence type="ECO:0000256" key="1">
    <source>
        <dbReference type="SAM" id="Phobius"/>
    </source>
</evidence>
<sequence>MNTIYNEQTKLSANNLDRLSTAVIAVGVLGETFDLTPGRGLMVSVLTVTAWLSLASGLHLIARPVLGRMKP</sequence>
<evidence type="ECO:0000313" key="2">
    <source>
        <dbReference type="EMBL" id="GGA97435.1"/>
    </source>
</evidence>
<comment type="caution">
    <text evidence="2">The sequence shown here is derived from an EMBL/GenBank/DDBJ whole genome shotgun (WGS) entry which is preliminary data.</text>
</comment>
<dbReference type="RefSeq" id="WP_188824719.1">
    <property type="nucleotide sequence ID" value="NZ_BMHH01000010.1"/>
</dbReference>
<keyword evidence="3" id="KW-1185">Reference proteome</keyword>
<dbReference type="Proteomes" id="UP000646478">
    <property type="component" value="Unassembled WGS sequence"/>
</dbReference>